<dbReference type="Pfam" id="PF00484">
    <property type="entry name" value="Pro_CA"/>
    <property type="match status" value="2"/>
</dbReference>
<name>A0AA39VR54_ACESA</name>
<dbReference type="AlphaFoldDB" id="A0AA39VR54"/>
<keyword evidence="10" id="KW-1185">Reference proteome</keyword>
<comment type="similarity">
    <text evidence="2">Belongs to the beta-class carbonic anhydrase family.</text>
</comment>
<dbReference type="GO" id="GO:0004089">
    <property type="term" value="F:carbonate dehydratase activity"/>
    <property type="evidence" value="ECO:0007669"/>
    <property type="project" value="UniProtKB-EC"/>
</dbReference>
<dbReference type="PROSITE" id="PS00704">
    <property type="entry name" value="PROK_CO2_ANHYDRASE_1"/>
    <property type="match status" value="2"/>
</dbReference>
<comment type="function">
    <text evidence="1">Reversible hydration of carbon dioxide.</text>
</comment>
<dbReference type="Proteomes" id="UP001168877">
    <property type="component" value="Unassembled WGS sequence"/>
</dbReference>
<evidence type="ECO:0000256" key="1">
    <source>
        <dbReference type="ARBA" id="ARBA00002904"/>
    </source>
</evidence>
<dbReference type="GO" id="GO:0015976">
    <property type="term" value="P:carbon utilization"/>
    <property type="evidence" value="ECO:0007669"/>
    <property type="project" value="InterPro"/>
</dbReference>
<reference evidence="9" key="2">
    <citation type="submission" date="2023-06" db="EMBL/GenBank/DDBJ databases">
        <authorList>
            <person name="Swenson N.G."/>
            <person name="Wegrzyn J.L."/>
            <person name="Mcevoy S.L."/>
        </authorList>
    </citation>
    <scope>NUCLEOTIDE SEQUENCE</scope>
    <source>
        <strain evidence="9">NS2018</strain>
        <tissue evidence="9">Leaf</tissue>
    </source>
</reference>
<keyword evidence="4" id="KW-0702">S-nitrosylation</keyword>
<dbReference type="InterPro" id="IPR015892">
    <property type="entry name" value="Carbonic_anhydrase_CS"/>
</dbReference>
<evidence type="ECO:0000256" key="3">
    <source>
        <dbReference type="ARBA" id="ARBA00012925"/>
    </source>
</evidence>
<evidence type="ECO:0000256" key="6">
    <source>
        <dbReference type="ARBA" id="ARBA00023239"/>
    </source>
</evidence>
<keyword evidence="6" id="KW-0456">Lyase</keyword>
<dbReference type="InterPro" id="IPR036874">
    <property type="entry name" value="Carbonic_anhydrase_sf"/>
</dbReference>
<dbReference type="FunFam" id="3.40.1050.10:FF:000003">
    <property type="entry name" value="Carbonic anhydrase"/>
    <property type="match status" value="2"/>
</dbReference>
<organism evidence="9 10">
    <name type="scientific">Acer saccharum</name>
    <name type="common">Sugar maple</name>
    <dbReference type="NCBI Taxonomy" id="4024"/>
    <lineage>
        <taxon>Eukaryota</taxon>
        <taxon>Viridiplantae</taxon>
        <taxon>Streptophyta</taxon>
        <taxon>Embryophyta</taxon>
        <taxon>Tracheophyta</taxon>
        <taxon>Spermatophyta</taxon>
        <taxon>Magnoliopsida</taxon>
        <taxon>eudicotyledons</taxon>
        <taxon>Gunneridae</taxon>
        <taxon>Pentapetalae</taxon>
        <taxon>rosids</taxon>
        <taxon>malvids</taxon>
        <taxon>Sapindales</taxon>
        <taxon>Sapindaceae</taxon>
        <taxon>Hippocastanoideae</taxon>
        <taxon>Acereae</taxon>
        <taxon>Acer</taxon>
    </lineage>
</organism>
<feature type="binding site" evidence="8">
    <location>
        <position position="76"/>
    </location>
    <ligand>
        <name>Zn(2+)</name>
        <dbReference type="ChEBI" id="CHEBI:29105"/>
    </ligand>
</feature>
<evidence type="ECO:0000256" key="4">
    <source>
        <dbReference type="ARBA" id="ARBA00022799"/>
    </source>
</evidence>
<feature type="binding site" evidence="8">
    <location>
        <position position="137"/>
    </location>
    <ligand>
        <name>Zn(2+)</name>
        <dbReference type="ChEBI" id="CHEBI:29105"/>
    </ligand>
</feature>
<keyword evidence="8" id="KW-0479">Metal-binding</keyword>
<dbReference type="GO" id="GO:0008270">
    <property type="term" value="F:zinc ion binding"/>
    <property type="evidence" value="ECO:0007669"/>
    <property type="project" value="InterPro"/>
</dbReference>
<proteinExistence type="inferred from homology"/>
<evidence type="ECO:0000313" key="9">
    <source>
        <dbReference type="EMBL" id="KAK0587488.1"/>
    </source>
</evidence>
<dbReference type="EMBL" id="JAUESC010000382">
    <property type="protein sequence ID" value="KAK0587488.1"/>
    <property type="molecule type" value="Genomic_DNA"/>
</dbReference>
<feature type="binding site" evidence="8">
    <location>
        <position position="134"/>
    </location>
    <ligand>
        <name>Zn(2+)</name>
        <dbReference type="ChEBI" id="CHEBI:29105"/>
    </ligand>
</feature>
<dbReference type="PANTHER" id="PTHR11002">
    <property type="entry name" value="CARBONIC ANHYDRASE"/>
    <property type="match status" value="1"/>
</dbReference>
<evidence type="ECO:0000256" key="8">
    <source>
        <dbReference type="PIRSR" id="PIRSR601765-1"/>
    </source>
</evidence>
<dbReference type="EC" id="4.2.1.1" evidence="3"/>
<comment type="caution">
    <text evidence="9">The sequence shown here is derived from an EMBL/GenBank/DDBJ whole genome shotgun (WGS) entry which is preliminary data.</text>
</comment>
<protein>
    <recommendedName>
        <fullName evidence="3">carbonic anhydrase</fullName>
        <ecNumber evidence="3">4.2.1.1</ecNumber>
    </recommendedName>
</protein>
<dbReference type="SMART" id="SM00947">
    <property type="entry name" value="Pro_CA"/>
    <property type="match status" value="2"/>
</dbReference>
<dbReference type="InterPro" id="IPR001765">
    <property type="entry name" value="Carbonic_anhydrase"/>
</dbReference>
<accession>A0AA39VR54</accession>
<dbReference type="SUPFAM" id="SSF53056">
    <property type="entry name" value="beta-carbonic anhydrase, cab"/>
    <property type="match status" value="2"/>
</dbReference>
<evidence type="ECO:0000256" key="7">
    <source>
        <dbReference type="ARBA" id="ARBA00048348"/>
    </source>
</evidence>
<dbReference type="Gene3D" id="3.40.1050.10">
    <property type="entry name" value="Carbonic anhydrase"/>
    <property type="match status" value="2"/>
</dbReference>
<gene>
    <name evidence="9" type="ORF">LWI29_023714</name>
</gene>
<reference evidence="9" key="1">
    <citation type="journal article" date="2022" name="Plant J.">
        <title>Strategies of tolerance reflected in two North American maple genomes.</title>
        <authorList>
            <person name="McEvoy S.L."/>
            <person name="Sezen U.U."/>
            <person name="Trouern-Trend A."/>
            <person name="McMahon S.M."/>
            <person name="Schaberg P.G."/>
            <person name="Yang J."/>
            <person name="Wegrzyn J.L."/>
            <person name="Swenson N.G."/>
        </authorList>
    </citation>
    <scope>NUCLEOTIDE SEQUENCE</scope>
    <source>
        <strain evidence="9">NS2018</strain>
    </source>
</reference>
<dbReference type="PANTHER" id="PTHR11002:SF45">
    <property type="entry name" value="CARBONIC ANHYDRASE"/>
    <property type="match status" value="1"/>
</dbReference>
<evidence type="ECO:0000313" key="10">
    <source>
        <dbReference type="Proteomes" id="UP001168877"/>
    </source>
</evidence>
<sequence>MAHQHTSKEFIPHLKELLRDKDGDEEVVDQLQDPAVEKIVDGFMRFKTSIFDQHPDIFNQLAEEQKPKFLVFACSDSRVSPSRVLDFHLGEAFVARNIGNLVPAFNQLRYSDVGAVIEYAVSHLEVENILVMGHSKCGGIDRLMELPGDGSTTFDFVDDWVKIALPAKIKVKAQNPHLSLEKQKAICEREAVNLSLSNLLTYPYVRKGLENKTLALRGGHYDFVEGKFELWEFKAVLTPTIKIPPCNFGSSDKDGDEEVVDQLQDPAVEKIVDGFMRFKTCIFDQHPDIFNELAKEQKPKFLVFACSDSRVSPSHVLDFHLGEAFMARNIGNLVPAFNQLRYSDVGAMIEYAVSHLKVENILVMGHSKCGGIERLMELPGDGSTKFDFVDDWVKIALPAKIKVKAQYPHLSPEKQAAKCEREAVNLSLSNLLTYPYVQKGLENKTLALRGGHYDFVEGKFELWEFKAVLTPTIKIPPSNFRSS</sequence>
<comment type="cofactor">
    <cofactor evidence="8">
        <name>Zn(2+)</name>
        <dbReference type="ChEBI" id="CHEBI:29105"/>
    </cofactor>
    <text evidence="8">Binds 1 zinc ion per subunit.</text>
</comment>
<evidence type="ECO:0000256" key="5">
    <source>
        <dbReference type="ARBA" id="ARBA00022833"/>
    </source>
</evidence>
<keyword evidence="5 8" id="KW-0862">Zinc</keyword>
<dbReference type="CDD" id="cd00884">
    <property type="entry name" value="beta_CA_cladeB"/>
    <property type="match status" value="2"/>
</dbReference>
<dbReference type="PROSITE" id="PS00705">
    <property type="entry name" value="PROK_CO2_ANHYDRASE_2"/>
    <property type="match status" value="2"/>
</dbReference>
<comment type="catalytic activity">
    <reaction evidence="7">
        <text>hydrogencarbonate + H(+) = CO2 + H2O</text>
        <dbReference type="Rhea" id="RHEA:10748"/>
        <dbReference type="ChEBI" id="CHEBI:15377"/>
        <dbReference type="ChEBI" id="CHEBI:15378"/>
        <dbReference type="ChEBI" id="CHEBI:16526"/>
        <dbReference type="ChEBI" id="CHEBI:17544"/>
        <dbReference type="EC" id="4.2.1.1"/>
    </reaction>
</comment>
<dbReference type="InterPro" id="IPR045066">
    <property type="entry name" value="Beta_CA_cladeB"/>
</dbReference>
<feature type="binding site" evidence="8">
    <location>
        <position position="74"/>
    </location>
    <ligand>
        <name>Zn(2+)</name>
        <dbReference type="ChEBI" id="CHEBI:29105"/>
    </ligand>
</feature>
<evidence type="ECO:0000256" key="2">
    <source>
        <dbReference type="ARBA" id="ARBA00006217"/>
    </source>
</evidence>